<sequence length="80" mass="8866">MTFFLDNLTKTPTIEGRQPPADVKALIKQMNARTRAMQADTVAQENMNSELGTIHEARASRFGGFMRAILSLFDHTKLGG</sequence>
<protein>
    <submittedName>
        <fullName evidence="1">Uncharacterized protein</fullName>
    </submittedName>
</protein>
<evidence type="ECO:0000313" key="2">
    <source>
        <dbReference type="Proteomes" id="UP000183974"/>
    </source>
</evidence>
<gene>
    <name evidence="1" type="ORF">SAMN05444398_101860</name>
</gene>
<dbReference type="RefSeq" id="WP_073033066.1">
    <property type="nucleotide sequence ID" value="NZ_BMLR01000001.1"/>
</dbReference>
<accession>A0A1M6YHH0</accession>
<evidence type="ECO:0000313" key="1">
    <source>
        <dbReference type="EMBL" id="SHL17563.1"/>
    </source>
</evidence>
<reference evidence="1 2" key="1">
    <citation type="submission" date="2016-11" db="EMBL/GenBank/DDBJ databases">
        <authorList>
            <person name="Jaros S."/>
            <person name="Januszkiewicz K."/>
            <person name="Wedrychowicz H."/>
        </authorList>
    </citation>
    <scope>NUCLEOTIDE SEQUENCE [LARGE SCALE GENOMIC DNA]</scope>
    <source>
        <strain evidence="1 2">DSM 29589</strain>
    </source>
</reference>
<dbReference type="AlphaFoldDB" id="A0A1M6YHH0"/>
<dbReference type="STRING" id="337701.SAMN05444398_101860"/>
<dbReference type="Proteomes" id="UP000183974">
    <property type="component" value="Unassembled WGS sequence"/>
</dbReference>
<organism evidence="1 2">
    <name type="scientific">Roseovarius pacificus</name>
    <dbReference type="NCBI Taxonomy" id="337701"/>
    <lineage>
        <taxon>Bacteria</taxon>
        <taxon>Pseudomonadati</taxon>
        <taxon>Pseudomonadota</taxon>
        <taxon>Alphaproteobacteria</taxon>
        <taxon>Rhodobacterales</taxon>
        <taxon>Roseobacteraceae</taxon>
        <taxon>Roseovarius</taxon>
    </lineage>
</organism>
<name>A0A1M6YHH0_9RHOB</name>
<dbReference type="EMBL" id="FRBR01000001">
    <property type="protein sequence ID" value="SHL17563.1"/>
    <property type="molecule type" value="Genomic_DNA"/>
</dbReference>
<proteinExistence type="predicted"/>
<keyword evidence="2" id="KW-1185">Reference proteome</keyword>